<proteinExistence type="predicted"/>
<dbReference type="Proteomes" id="UP000184196">
    <property type="component" value="Unassembled WGS sequence"/>
</dbReference>
<organism evidence="2 3">
    <name type="scientific">Desulfofundulus australicus DSM 11792</name>
    <dbReference type="NCBI Taxonomy" id="1121425"/>
    <lineage>
        <taxon>Bacteria</taxon>
        <taxon>Bacillati</taxon>
        <taxon>Bacillota</taxon>
        <taxon>Clostridia</taxon>
        <taxon>Eubacteriales</taxon>
        <taxon>Peptococcaceae</taxon>
        <taxon>Desulfofundulus</taxon>
    </lineage>
</organism>
<keyword evidence="1" id="KW-1133">Transmembrane helix</keyword>
<dbReference type="EMBL" id="FQUW01000021">
    <property type="protein sequence ID" value="SHF28532.1"/>
    <property type="molecule type" value="Genomic_DNA"/>
</dbReference>
<gene>
    <name evidence="2" type="ORF">SAMN02745218_01871</name>
</gene>
<evidence type="ECO:0000313" key="2">
    <source>
        <dbReference type="EMBL" id="SHF28532.1"/>
    </source>
</evidence>
<name>A0A1M5AF65_9FIRM</name>
<keyword evidence="3" id="KW-1185">Reference proteome</keyword>
<reference evidence="3" key="1">
    <citation type="submission" date="2016-11" db="EMBL/GenBank/DDBJ databases">
        <authorList>
            <person name="Varghese N."/>
            <person name="Submissions S."/>
        </authorList>
    </citation>
    <scope>NUCLEOTIDE SEQUENCE [LARGE SCALE GENOMIC DNA]</scope>
    <source>
        <strain evidence="3">DSM 11792</strain>
    </source>
</reference>
<accession>A0A1M5AF65</accession>
<sequence>MDQKISLGLLAVLLLIMLFILALMHSPYPPLENSAAGGLVQGMLTFMLVMC</sequence>
<keyword evidence="1" id="KW-0812">Transmembrane</keyword>
<evidence type="ECO:0000313" key="3">
    <source>
        <dbReference type="Proteomes" id="UP000184196"/>
    </source>
</evidence>
<keyword evidence="1" id="KW-0472">Membrane</keyword>
<feature type="transmembrane region" description="Helical" evidence="1">
    <location>
        <begin position="7"/>
        <end position="28"/>
    </location>
</feature>
<dbReference type="AlphaFoldDB" id="A0A1M5AF65"/>
<evidence type="ECO:0000256" key="1">
    <source>
        <dbReference type="SAM" id="Phobius"/>
    </source>
</evidence>
<protein>
    <submittedName>
        <fullName evidence="2">Uncharacterized protein</fullName>
    </submittedName>
</protein>
<dbReference type="RefSeq" id="WP_165611032.1">
    <property type="nucleotide sequence ID" value="NZ_FQUW01000021.1"/>
</dbReference>